<dbReference type="Pfam" id="PF12844">
    <property type="entry name" value="HTH_19"/>
    <property type="match status" value="1"/>
</dbReference>
<evidence type="ECO:0000313" key="4">
    <source>
        <dbReference type="Proteomes" id="UP000231019"/>
    </source>
</evidence>
<dbReference type="SUPFAM" id="SSF47413">
    <property type="entry name" value="lambda repressor-like DNA-binding domains"/>
    <property type="match status" value="1"/>
</dbReference>
<accession>A0A2M7G5T0</accession>
<evidence type="ECO:0000259" key="2">
    <source>
        <dbReference type="PROSITE" id="PS50943"/>
    </source>
</evidence>
<feature type="coiled-coil region" evidence="1">
    <location>
        <begin position="86"/>
        <end position="138"/>
    </location>
</feature>
<dbReference type="InterPro" id="IPR010982">
    <property type="entry name" value="Lambda_DNA-bd_dom_sf"/>
</dbReference>
<gene>
    <name evidence="3" type="ORF">COW36_09210</name>
</gene>
<proteinExistence type="predicted"/>
<name>A0A2M7G5T0_9BACT</name>
<dbReference type="Gene3D" id="1.10.260.40">
    <property type="entry name" value="lambda repressor-like DNA-binding domains"/>
    <property type="match status" value="1"/>
</dbReference>
<comment type="caution">
    <text evidence="3">The sequence shown here is derived from an EMBL/GenBank/DDBJ whole genome shotgun (WGS) entry which is preliminary data.</text>
</comment>
<dbReference type="Proteomes" id="UP000231019">
    <property type="component" value="Unassembled WGS sequence"/>
</dbReference>
<evidence type="ECO:0000256" key="1">
    <source>
        <dbReference type="SAM" id="Coils"/>
    </source>
</evidence>
<dbReference type="AlphaFoldDB" id="A0A2M7G5T0"/>
<keyword evidence="1" id="KW-0175">Coiled coil</keyword>
<dbReference type="CDD" id="cd00093">
    <property type="entry name" value="HTH_XRE"/>
    <property type="match status" value="1"/>
</dbReference>
<reference evidence="3 4" key="1">
    <citation type="submission" date="2017-09" db="EMBL/GenBank/DDBJ databases">
        <title>Depth-based differentiation of microbial function through sediment-hosted aquifers and enrichment of novel symbionts in the deep terrestrial subsurface.</title>
        <authorList>
            <person name="Probst A.J."/>
            <person name="Ladd B."/>
            <person name="Jarett J.K."/>
            <person name="Geller-Mcgrath D.E."/>
            <person name="Sieber C.M."/>
            <person name="Emerson J.B."/>
            <person name="Anantharaman K."/>
            <person name="Thomas B.C."/>
            <person name="Malmstrom R."/>
            <person name="Stieglmeier M."/>
            <person name="Klingl A."/>
            <person name="Woyke T."/>
            <person name="Ryan C.M."/>
            <person name="Banfield J.F."/>
        </authorList>
    </citation>
    <scope>NUCLEOTIDE SEQUENCE [LARGE SCALE GENOMIC DNA]</scope>
    <source>
        <strain evidence="3">CG17_big_fil_post_rev_8_21_14_2_50_48_46</strain>
    </source>
</reference>
<feature type="domain" description="HTH cro/C1-type" evidence="2">
    <location>
        <begin position="10"/>
        <end position="63"/>
    </location>
</feature>
<organism evidence="3 4">
    <name type="scientific">bacterium (Candidatus Blackallbacteria) CG17_big_fil_post_rev_8_21_14_2_50_48_46</name>
    <dbReference type="NCBI Taxonomy" id="2014261"/>
    <lineage>
        <taxon>Bacteria</taxon>
        <taxon>Candidatus Blackallbacteria</taxon>
    </lineage>
</organism>
<dbReference type="EMBL" id="PFFQ01000024">
    <property type="protein sequence ID" value="PIW17344.1"/>
    <property type="molecule type" value="Genomic_DNA"/>
</dbReference>
<dbReference type="PROSITE" id="PS50943">
    <property type="entry name" value="HTH_CROC1"/>
    <property type="match status" value="1"/>
</dbReference>
<protein>
    <recommendedName>
        <fullName evidence="2">HTH cro/C1-type domain-containing protein</fullName>
    </recommendedName>
</protein>
<sequence length="138" mass="15554">MRSELIGARLKQWRKHLGLTQEKFAEQIRVHIGVFKKYEQGKNTPGGEALAAIAETGVNINWLLTGEGSMAMADSSTDSQVLPGQLSEVQEKMKRLFDLLLQIDEEKRGVAIAEMLSKVQDAVRMNELERMVKELQKD</sequence>
<dbReference type="InterPro" id="IPR001387">
    <property type="entry name" value="Cro/C1-type_HTH"/>
</dbReference>
<evidence type="ECO:0000313" key="3">
    <source>
        <dbReference type="EMBL" id="PIW17344.1"/>
    </source>
</evidence>
<dbReference type="SMART" id="SM00530">
    <property type="entry name" value="HTH_XRE"/>
    <property type="match status" value="1"/>
</dbReference>
<dbReference type="GO" id="GO:0003677">
    <property type="term" value="F:DNA binding"/>
    <property type="evidence" value="ECO:0007669"/>
    <property type="project" value="InterPro"/>
</dbReference>